<comment type="subcellular location">
    <subcellularLocation>
        <location evidence="1 8">Bacterial flagellum basal body</location>
    </subcellularLocation>
</comment>
<dbReference type="InterPro" id="IPR053967">
    <property type="entry name" value="LlgE_F_G-like_D1"/>
</dbReference>
<feature type="domain" description="Flagellar hook protein FlgE/F/G-like D1" evidence="11">
    <location>
        <begin position="96"/>
        <end position="159"/>
    </location>
</feature>
<organism evidence="12 13">
    <name type="scientific">Lichenibacterium minor</name>
    <dbReference type="NCBI Taxonomy" id="2316528"/>
    <lineage>
        <taxon>Bacteria</taxon>
        <taxon>Pseudomonadati</taxon>
        <taxon>Pseudomonadota</taxon>
        <taxon>Alphaproteobacteria</taxon>
        <taxon>Hyphomicrobiales</taxon>
        <taxon>Lichenihabitantaceae</taxon>
        <taxon>Lichenibacterium</taxon>
    </lineage>
</organism>
<evidence type="ECO:0000256" key="5">
    <source>
        <dbReference type="ARBA" id="ARBA00025933"/>
    </source>
</evidence>
<dbReference type="PROSITE" id="PS00588">
    <property type="entry name" value="FLAGELLA_BB_ROD"/>
    <property type="match status" value="1"/>
</dbReference>
<feature type="domain" description="Flagellar basal body rod protein N-terminal" evidence="9">
    <location>
        <begin position="5"/>
        <end position="34"/>
    </location>
</feature>
<evidence type="ECO:0000256" key="2">
    <source>
        <dbReference type="ARBA" id="ARBA00009677"/>
    </source>
</evidence>
<evidence type="ECO:0000256" key="4">
    <source>
        <dbReference type="ARBA" id="ARBA00023143"/>
    </source>
</evidence>
<evidence type="ECO:0000313" key="13">
    <source>
        <dbReference type="Proteomes" id="UP000290759"/>
    </source>
</evidence>
<dbReference type="NCBIfam" id="TIGR03506">
    <property type="entry name" value="FlgEFG_subfam"/>
    <property type="match status" value="2"/>
</dbReference>
<feature type="domain" description="Flagellar basal-body/hook protein C-terminal" evidence="10">
    <location>
        <begin position="216"/>
        <end position="258"/>
    </location>
</feature>
<evidence type="ECO:0000259" key="10">
    <source>
        <dbReference type="Pfam" id="PF06429"/>
    </source>
</evidence>
<comment type="subunit">
    <text evidence="5 8">The basal body constitutes a major portion of the flagellar organelle and consists of four rings (L,P,S, and M) mounted on a central rod. The rod consists of about 26 subunits of FlgG in the distal portion, and FlgB, FlgC and FlgF are thought to build up the proximal portion of the rod with about 6 subunits each.</text>
</comment>
<proteinExistence type="inferred from homology"/>
<keyword evidence="12" id="KW-0966">Cell projection</keyword>
<keyword evidence="4 8" id="KW-0975">Bacterial flagellum</keyword>
<reference evidence="12 13" key="1">
    <citation type="submission" date="2018-12" db="EMBL/GenBank/DDBJ databases">
        <authorList>
            <person name="Grouzdev D.S."/>
            <person name="Krutkina M.S."/>
        </authorList>
    </citation>
    <scope>NUCLEOTIDE SEQUENCE [LARGE SCALE GENOMIC DNA]</scope>
    <source>
        <strain evidence="12 13">RmlP026</strain>
    </source>
</reference>
<dbReference type="EMBL" id="QYBB01000024">
    <property type="protein sequence ID" value="RYC30532.1"/>
    <property type="molecule type" value="Genomic_DNA"/>
</dbReference>
<sequence length="263" mass="26587">MRALAIAATGMSAQQTNVEVIANNLANVNTTGFKGGKAEFSDLLYEAARVPGISSRGNNSAVPEGAQLGLGVKLAAVRNLETQGSLTSTGNTYDLAIQGRGFFQVTGPNSETMYSRAGAFNVNASGQLVTLDGYAVSPSILVPAGSTAVTISTSGVVSATVNGSTTATQLGQLTLANFANEVGLGAVGSNLFRETPASGTAVVGVPGDPGVGTLSQGYLESSNVDPVKEISNLISAQRAYEMNSKVIQACDQMGSTLATGTRG</sequence>
<evidence type="ECO:0000259" key="9">
    <source>
        <dbReference type="Pfam" id="PF00460"/>
    </source>
</evidence>
<keyword evidence="12" id="KW-0969">Cilium</keyword>
<dbReference type="GO" id="GO:0071978">
    <property type="term" value="P:bacterial-type flagellum-dependent swarming motility"/>
    <property type="evidence" value="ECO:0007669"/>
    <property type="project" value="TreeGrafter"/>
</dbReference>
<protein>
    <recommendedName>
        <fullName evidence="3 7">Flagellar basal-body rod protein FlgG</fullName>
    </recommendedName>
    <alternativeName>
        <fullName evidence="6 8">Distal rod protein</fullName>
    </alternativeName>
</protein>
<dbReference type="AlphaFoldDB" id="A0A4Q2U2H9"/>
<keyword evidence="13" id="KW-1185">Reference proteome</keyword>
<dbReference type="InterPro" id="IPR019776">
    <property type="entry name" value="Flagellar_basal_body_rod_CS"/>
</dbReference>
<evidence type="ECO:0000256" key="6">
    <source>
        <dbReference type="ARBA" id="ARBA00032912"/>
    </source>
</evidence>
<dbReference type="InterPro" id="IPR010930">
    <property type="entry name" value="Flg_bb/hook_C_dom"/>
</dbReference>
<dbReference type="InterPro" id="IPR020013">
    <property type="entry name" value="Flagellar_FlgE/F/G"/>
</dbReference>
<dbReference type="InterPro" id="IPR037925">
    <property type="entry name" value="FlgE/F/G-like"/>
</dbReference>
<dbReference type="Pfam" id="PF00460">
    <property type="entry name" value="Flg_bb_rod"/>
    <property type="match status" value="1"/>
</dbReference>
<dbReference type="NCBIfam" id="TIGR02488">
    <property type="entry name" value="flgG_G_neg"/>
    <property type="match status" value="1"/>
</dbReference>
<reference evidence="12 13" key="2">
    <citation type="submission" date="2019-02" db="EMBL/GenBank/DDBJ databases">
        <title>'Lichenibacterium ramalinii' gen. nov. sp. nov., 'Lichenibacterium minor' gen. nov. sp. nov.</title>
        <authorList>
            <person name="Pankratov T."/>
        </authorList>
    </citation>
    <scope>NUCLEOTIDE SEQUENCE [LARGE SCALE GENOMIC DNA]</scope>
    <source>
        <strain evidence="12 13">RmlP026</strain>
    </source>
</reference>
<evidence type="ECO:0000313" key="12">
    <source>
        <dbReference type="EMBL" id="RYC30532.1"/>
    </source>
</evidence>
<dbReference type="GO" id="GO:0009426">
    <property type="term" value="C:bacterial-type flagellum basal body, distal rod"/>
    <property type="evidence" value="ECO:0007669"/>
    <property type="project" value="UniProtKB-UniRule"/>
</dbReference>
<dbReference type="OrthoDB" id="9804559at2"/>
<dbReference type="Pfam" id="PF06429">
    <property type="entry name" value="Flg_bbr_C"/>
    <property type="match status" value="1"/>
</dbReference>
<evidence type="ECO:0000256" key="7">
    <source>
        <dbReference type="NCBIfam" id="TIGR02488"/>
    </source>
</evidence>
<accession>A0A4Q2U2H9</accession>
<keyword evidence="12" id="KW-0282">Flagellum</keyword>
<evidence type="ECO:0000256" key="8">
    <source>
        <dbReference type="RuleBase" id="RU362116"/>
    </source>
</evidence>
<dbReference type="Proteomes" id="UP000290759">
    <property type="component" value="Unassembled WGS sequence"/>
</dbReference>
<dbReference type="InterPro" id="IPR001444">
    <property type="entry name" value="Flag_bb_rod_N"/>
</dbReference>
<evidence type="ECO:0000256" key="3">
    <source>
        <dbReference type="ARBA" id="ARBA00017948"/>
    </source>
</evidence>
<dbReference type="RefSeq" id="WP_129228382.1">
    <property type="nucleotide sequence ID" value="NZ_QYBB01000024.1"/>
</dbReference>
<dbReference type="Pfam" id="PF22692">
    <property type="entry name" value="LlgE_F_G_D1"/>
    <property type="match status" value="1"/>
</dbReference>
<gene>
    <name evidence="12" type="primary">flgG</name>
    <name evidence="12" type="ORF">D3273_18535</name>
</gene>
<dbReference type="SUPFAM" id="SSF117143">
    <property type="entry name" value="Flagellar hook protein flgE"/>
    <property type="match status" value="1"/>
</dbReference>
<comment type="caution">
    <text evidence="12">The sequence shown here is derived from an EMBL/GenBank/DDBJ whole genome shotgun (WGS) entry which is preliminary data.</text>
</comment>
<dbReference type="InterPro" id="IPR012834">
    <property type="entry name" value="FlgG_G_neg"/>
</dbReference>
<name>A0A4Q2U2H9_9HYPH</name>
<dbReference type="PANTHER" id="PTHR30435:SF19">
    <property type="entry name" value="FLAGELLAR BASAL-BODY ROD PROTEIN FLGG"/>
    <property type="match status" value="1"/>
</dbReference>
<evidence type="ECO:0000256" key="1">
    <source>
        <dbReference type="ARBA" id="ARBA00004117"/>
    </source>
</evidence>
<dbReference type="PANTHER" id="PTHR30435">
    <property type="entry name" value="FLAGELLAR PROTEIN"/>
    <property type="match status" value="1"/>
</dbReference>
<evidence type="ECO:0000259" key="11">
    <source>
        <dbReference type="Pfam" id="PF22692"/>
    </source>
</evidence>
<comment type="similarity">
    <text evidence="2 8">Belongs to the flagella basal body rod proteins family.</text>
</comment>